<sequence length="118" mass="14072">MPSRAKRQHKKSKKQRDRSRKASEHDRSQKHSDGEKIWSIPDFWIPPSKKELESLRRWEDQINQMQFAALRIVFKRVEEPEELVCTVSGMHDRERDFSVSPKDTEHHQAQEPQARLEG</sequence>
<dbReference type="HOGENOM" id="CLU_2073792_0_0_1"/>
<evidence type="ECO:0000256" key="1">
    <source>
        <dbReference type="SAM" id="MobiDB-lite"/>
    </source>
</evidence>
<dbReference type="EMBL" id="DS027696">
    <property type="protein sequence ID" value="EAW18257.1"/>
    <property type="molecule type" value="Genomic_DNA"/>
</dbReference>
<feature type="region of interest" description="Disordered" evidence="1">
    <location>
        <begin position="93"/>
        <end position="118"/>
    </location>
</feature>
<name>A1DFV0_NEOFI</name>
<dbReference type="VEuPathDB" id="FungiDB:NFIA_082040"/>
<dbReference type="OrthoDB" id="3508621at2759"/>
<gene>
    <name evidence="2" type="ORF">NFIA_082040</name>
</gene>
<feature type="compositionally biased region" description="Basic and acidic residues" evidence="1">
    <location>
        <begin position="20"/>
        <end position="36"/>
    </location>
</feature>
<evidence type="ECO:0000313" key="2">
    <source>
        <dbReference type="EMBL" id="EAW18257.1"/>
    </source>
</evidence>
<accession>A1DFV0</accession>
<keyword evidence="3" id="KW-1185">Reference proteome</keyword>
<protein>
    <submittedName>
        <fullName evidence="2">Uncharacterized protein</fullName>
    </submittedName>
</protein>
<reference evidence="3" key="1">
    <citation type="journal article" date="2008" name="PLoS Genet.">
        <title>Genomic islands in the pathogenic filamentous fungus Aspergillus fumigatus.</title>
        <authorList>
            <person name="Fedorova N.D."/>
            <person name="Khaldi N."/>
            <person name="Joardar V.S."/>
            <person name="Maiti R."/>
            <person name="Amedeo P."/>
            <person name="Anderson M.J."/>
            <person name="Crabtree J."/>
            <person name="Silva J.C."/>
            <person name="Badger J.H."/>
            <person name="Albarraq A."/>
            <person name="Angiuoli S."/>
            <person name="Bussey H."/>
            <person name="Bowyer P."/>
            <person name="Cotty P.J."/>
            <person name="Dyer P.S."/>
            <person name="Egan A."/>
            <person name="Galens K."/>
            <person name="Fraser-Liggett C.M."/>
            <person name="Haas B.J."/>
            <person name="Inman J.M."/>
            <person name="Kent R."/>
            <person name="Lemieux S."/>
            <person name="Malavazi I."/>
            <person name="Orvis J."/>
            <person name="Roemer T."/>
            <person name="Ronning C.M."/>
            <person name="Sundaram J.P."/>
            <person name="Sutton G."/>
            <person name="Turner G."/>
            <person name="Venter J.C."/>
            <person name="White O.R."/>
            <person name="Whitty B.R."/>
            <person name="Youngman P."/>
            <person name="Wolfe K.H."/>
            <person name="Goldman G.H."/>
            <person name="Wortman J.R."/>
            <person name="Jiang B."/>
            <person name="Denning D.W."/>
            <person name="Nierman W.C."/>
        </authorList>
    </citation>
    <scope>NUCLEOTIDE SEQUENCE [LARGE SCALE GENOMIC DNA]</scope>
    <source>
        <strain evidence="3">ATCC 1020 / DSM 3700 / CBS 544.65 / FGSC A1164 / JCM 1740 / NRRL 181 / WB 181</strain>
    </source>
</reference>
<dbReference type="AlphaFoldDB" id="A1DFV0"/>
<feature type="compositionally biased region" description="Basic residues" evidence="1">
    <location>
        <begin position="1"/>
        <end position="19"/>
    </location>
</feature>
<dbReference type="GeneID" id="4586711"/>
<dbReference type="RefSeq" id="XP_001260154.1">
    <property type="nucleotide sequence ID" value="XM_001260153.1"/>
</dbReference>
<evidence type="ECO:0000313" key="3">
    <source>
        <dbReference type="Proteomes" id="UP000006702"/>
    </source>
</evidence>
<proteinExistence type="predicted"/>
<dbReference type="KEGG" id="nfi:NFIA_082040"/>
<dbReference type="Proteomes" id="UP000006702">
    <property type="component" value="Unassembled WGS sequence"/>
</dbReference>
<organism evidence="2 3">
    <name type="scientific">Neosartorya fischeri (strain ATCC 1020 / DSM 3700 / CBS 544.65 / FGSC A1164 / JCM 1740 / NRRL 181 / WB 181)</name>
    <name type="common">Aspergillus fischerianus</name>
    <dbReference type="NCBI Taxonomy" id="331117"/>
    <lineage>
        <taxon>Eukaryota</taxon>
        <taxon>Fungi</taxon>
        <taxon>Dikarya</taxon>
        <taxon>Ascomycota</taxon>
        <taxon>Pezizomycotina</taxon>
        <taxon>Eurotiomycetes</taxon>
        <taxon>Eurotiomycetidae</taxon>
        <taxon>Eurotiales</taxon>
        <taxon>Aspergillaceae</taxon>
        <taxon>Aspergillus</taxon>
        <taxon>Aspergillus subgen. Fumigati</taxon>
    </lineage>
</organism>
<feature type="region of interest" description="Disordered" evidence="1">
    <location>
        <begin position="1"/>
        <end position="40"/>
    </location>
</feature>